<feature type="compositionally biased region" description="Low complexity" evidence="2">
    <location>
        <begin position="94"/>
        <end position="107"/>
    </location>
</feature>
<dbReference type="InParanoid" id="A0A1S3HRV6"/>
<feature type="region of interest" description="Disordered" evidence="2">
    <location>
        <begin position="293"/>
        <end position="314"/>
    </location>
</feature>
<dbReference type="AlphaFoldDB" id="A0A1S3HRV6"/>
<dbReference type="KEGG" id="lak:106157607"/>
<accession>A0A1S3HRV6</accession>
<keyword evidence="4" id="KW-1185">Reference proteome</keyword>
<evidence type="ECO:0000256" key="1">
    <source>
        <dbReference type="ARBA" id="ARBA00008309"/>
    </source>
</evidence>
<feature type="compositionally biased region" description="Polar residues" evidence="2">
    <location>
        <begin position="242"/>
        <end position="252"/>
    </location>
</feature>
<feature type="compositionally biased region" description="Low complexity" evidence="2">
    <location>
        <begin position="545"/>
        <end position="576"/>
    </location>
</feature>
<dbReference type="Proteomes" id="UP000085678">
    <property type="component" value="Unplaced"/>
</dbReference>
<reference evidence="5" key="1">
    <citation type="submission" date="2025-08" db="UniProtKB">
        <authorList>
            <consortium name="RefSeq"/>
        </authorList>
    </citation>
    <scope>IDENTIFICATION</scope>
    <source>
        <tissue evidence="5">Gonads</tissue>
    </source>
</reference>
<proteinExistence type="inferred from homology"/>
<feature type="region of interest" description="Disordered" evidence="2">
    <location>
        <begin position="242"/>
        <end position="261"/>
    </location>
</feature>
<feature type="compositionally biased region" description="Basic and acidic residues" evidence="2">
    <location>
        <begin position="592"/>
        <end position="609"/>
    </location>
</feature>
<feature type="region of interest" description="Disordered" evidence="2">
    <location>
        <begin position="516"/>
        <end position="629"/>
    </location>
</feature>
<feature type="region of interest" description="Disordered" evidence="2">
    <location>
        <begin position="91"/>
        <end position="110"/>
    </location>
</feature>
<comment type="similarity">
    <text evidence="1">Belongs to the FAM149 family.</text>
</comment>
<dbReference type="RefSeq" id="XP_013388772.1">
    <property type="nucleotide sequence ID" value="XM_013533318.1"/>
</dbReference>
<evidence type="ECO:0000313" key="4">
    <source>
        <dbReference type="Proteomes" id="UP000085678"/>
    </source>
</evidence>
<feature type="compositionally biased region" description="Polar residues" evidence="2">
    <location>
        <begin position="699"/>
        <end position="712"/>
    </location>
</feature>
<dbReference type="GeneID" id="106157607"/>
<dbReference type="PANTHER" id="PTHR31997">
    <property type="entry name" value="AGAP003710-PA"/>
    <property type="match status" value="1"/>
</dbReference>
<dbReference type="STRING" id="7574.A0A1S3HRV6"/>
<sequence length="725" mass="80017">MVMSGAFANMHDLSLPVVGVKVWPTLVYPNTTKTKDNKLNRTYSNNDIKEIYTQERRGISRGSVDVHPLPEFGQQTLPPEFLQTTQDAISNYHSSRSSPSQSGRSSPLTESQSWLCGSQAEWTGGNTTDRSSIYSTYSWGDDEFERQASKTVRQLFEEIDSVLFEQSQSGPSHIVNECQEWVETFPHLRILGRQFFPTQDQGFVAIASETPRPATGSVLVDVTEQDLSATTEQMGLSITGRQVTPRSVPSDSLTHRTNPDSAGEYAHLEEEVIEQDGEYEDIIAIDYKHDDDEGHESRVYHSPRRRRPGFPPMTPTACAKDTIAVSSYEYIWSEQVVNNLKKLLRLYHVQLLTEKEEEDDMPMLPDLPSHLGAIMNDKVPPSRENSIINDKQLTKFPHMQLEYEDSFVKGQQGNLDFGLVISSFPLLRRENSGFGSEAMERPGSSFNFNKQNRPISNMFMGNNSFLRNPSSATFRRKPHPQRLAPLDGRAKTPGAQEGEEKLAIGGIQGHRLSTFNERLSSPPQGASRASAHPLPPIGFENIDGAASPQNATAAAATNAHTSAANPQQQKNNTTTQKKAHFANRASSAVHDNNLRAGKDRLKSAHHLETRPSTTHTFRADTPHGQTPNPAVAAALANTVPSRRSSTPLGYSGTRGGLHLGSPAGREMLLGITGSGINPSSEAAHAHIDYNEDSLEDQAVHSQSWAPSHTSPGNPYRRKTQLNSVR</sequence>
<feature type="domain" description="DUF3719" evidence="3">
    <location>
        <begin position="163"/>
        <end position="224"/>
    </location>
</feature>
<dbReference type="OrthoDB" id="2134133at2759"/>
<evidence type="ECO:0000259" key="3">
    <source>
        <dbReference type="Pfam" id="PF12516"/>
    </source>
</evidence>
<dbReference type="InterPro" id="IPR022194">
    <property type="entry name" value="DUF3719"/>
</dbReference>
<gene>
    <name evidence="5" type="primary">LOC106157607</name>
</gene>
<feature type="region of interest" description="Disordered" evidence="2">
    <location>
        <begin position="472"/>
        <end position="497"/>
    </location>
</feature>
<dbReference type="Pfam" id="PF12516">
    <property type="entry name" value="DUF3719"/>
    <property type="match status" value="1"/>
</dbReference>
<evidence type="ECO:0000313" key="5">
    <source>
        <dbReference type="RefSeq" id="XP_013388772.1"/>
    </source>
</evidence>
<dbReference type="PANTHER" id="PTHR31997:SF1">
    <property type="entry name" value="AGAP003710-PA"/>
    <property type="match status" value="1"/>
</dbReference>
<dbReference type="InterPro" id="IPR039630">
    <property type="entry name" value="FAM149"/>
</dbReference>
<organism evidence="4 5">
    <name type="scientific">Lingula anatina</name>
    <name type="common">Brachiopod</name>
    <name type="synonym">Lingula unguis</name>
    <dbReference type="NCBI Taxonomy" id="7574"/>
    <lineage>
        <taxon>Eukaryota</taxon>
        <taxon>Metazoa</taxon>
        <taxon>Spiralia</taxon>
        <taxon>Lophotrochozoa</taxon>
        <taxon>Brachiopoda</taxon>
        <taxon>Linguliformea</taxon>
        <taxon>Lingulata</taxon>
        <taxon>Lingulida</taxon>
        <taxon>Linguloidea</taxon>
        <taxon>Lingulidae</taxon>
        <taxon>Lingula</taxon>
    </lineage>
</organism>
<name>A0A1S3HRV6_LINAN</name>
<protein>
    <submittedName>
        <fullName evidence="5">Protein FAM149B1 isoform X1</fullName>
    </submittedName>
</protein>
<feature type="region of interest" description="Disordered" evidence="2">
    <location>
        <begin position="695"/>
        <end position="725"/>
    </location>
</feature>
<evidence type="ECO:0000256" key="2">
    <source>
        <dbReference type="SAM" id="MobiDB-lite"/>
    </source>
</evidence>